<reference evidence="1" key="1">
    <citation type="submission" date="2019-07" db="EMBL/GenBank/DDBJ databases">
        <authorList>
            <person name="Dittberner H."/>
        </authorList>
    </citation>
    <scope>NUCLEOTIDE SEQUENCE [LARGE SCALE GENOMIC DNA]</scope>
</reference>
<evidence type="ECO:0000313" key="2">
    <source>
        <dbReference type="Proteomes" id="UP000489600"/>
    </source>
</evidence>
<gene>
    <name evidence="1" type="ORF">ANE_LOCUS25274</name>
</gene>
<proteinExistence type="predicted"/>
<dbReference type="AlphaFoldDB" id="A0A565CM90"/>
<sequence length="193" mass="21812">MSLSKATGEALVKAKSNLKAIEENIIPKLTADCSLGEQDMKALKEAWMFVVQCRQVLKWNSLFGYVMTEDQTPKKPYLNHLEGEANKVLLKHKETLHELINGAISAGDITCFKHKVETSTKSTGNYFHYFLKTFEDGLPEVEVGVDEDASTSYWFCEQCKFQNGWGDREYKGCFIPFDCVPPPSHVDFGNNNT</sequence>
<organism evidence="1 2">
    <name type="scientific">Arabis nemorensis</name>
    <dbReference type="NCBI Taxonomy" id="586526"/>
    <lineage>
        <taxon>Eukaryota</taxon>
        <taxon>Viridiplantae</taxon>
        <taxon>Streptophyta</taxon>
        <taxon>Embryophyta</taxon>
        <taxon>Tracheophyta</taxon>
        <taxon>Spermatophyta</taxon>
        <taxon>Magnoliopsida</taxon>
        <taxon>eudicotyledons</taxon>
        <taxon>Gunneridae</taxon>
        <taxon>Pentapetalae</taxon>
        <taxon>rosids</taxon>
        <taxon>malvids</taxon>
        <taxon>Brassicales</taxon>
        <taxon>Brassicaceae</taxon>
        <taxon>Arabideae</taxon>
        <taxon>Arabis</taxon>
    </lineage>
</organism>
<dbReference type="Gene3D" id="1.20.120.1750">
    <property type="match status" value="1"/>
</dbReference>
<dbReference type="Proteomes" id="UP000489600">
    <property type="component" value="Unassembled WGS sequence"/>
</dbReference>
<dbReference type="OrthoDB" id="10009520at2759"/>
<protein>
    <submittedName>
        <fullName evidence="1">Uncharacterized protein</fullName>
    </submittedName>
</protein>
<accession>A0A565CM90</accession>
<comment type="caution">
    <text evidence="1">The sequence shown here is derived from an EMBL/GenBank/DDBJ whole genome shotgun (WGS) entry which is preliminary data.</text>
</comment>
<keyword evidence="2" id="KW-1185">Reference proteome</keyword>
<evidence type="ECO:0000313" key="1">
    <source>
        <dbReference type="EMBL" id="VVB14830.1"/>
    </source>
</evidence>
<dbReference type="EMBL" id="CABITT030000008">
    <property type="protein sequence ID" value="VVB14830.1"/>
    <property type="molecule type" value="Genomic_DNA"/>
</dbReference>
<name>A0A565CM90_9BRAS</name>